<gene>
    <name evidence="3" type="ORF">FDZ14_33240</name>
</gene>
<protein>
    <recommendedName>
        <fullName evidence="5">TrkA family potassium uptake protein</fullName>
    </recommendedName>
</protein>
<dbReference type="GO" id="GO:0008324">
    <property type="term" value="F:monoatomic cation transmembrane transporter activity"/>
    <property type="evidence" value="ECO:0007669"/>
    <property type="project" value="InterPro"/>
</dbReference>
<evidence type="ECO:0000259" key="1">
    <source>
        <dbReference type="PROSITE" id="PS51201"/>
    </source>
</evidence>
<dbReference type="RefSeq" id="WP_171778957.1">
    <property type="nucleotide sequence ID" value="NZ_CP045273.1"/>
</dbReference>
<geneLocation type="plasmid" evidence="4">
    <name>pfdu301a</name>
</geneLocation>
<dbReference type="InterPro" id="IPR050721">
    <property type="entry name" value="Trk_Ktr_HKT_K-transport"/>
</dbReference>
<dbReference type="InterPro" id="IPR003148">
    <property type="entry name" value="RCK_N"/>
</dbReference>
<dbReference type="InterPro" id="IPR036291">
    <property type="entry name" value="NAD(P)-bd_dom_sf"/>
</dbReference>
<evidence type="ECO:0000259" key="2">
    <source>
        <dbReference type="PROSITE" id="PS51202"/>
    </source>
</evidence>
<accession>A0A6M6E8R9</accession>
<reference evidence="3 4" key="1">
    <citation type="submission" date="2019-10" db="EMBL/GenBank/DDBJ databases">
        <title>Complete genome sequences for adaption low water activity.</title>
        <authorList>
            <person name="Zhao L."/>
            <person name="Zhong J."/>
        </authorList>
    </citation>
    <scope>NUCLEOTIDE SEQUENCE [LARGE SCALE GENOMIC DNA]</scope>
    <source>
        <strain evidence="3 4">FDU301</strain>
        <plasmid evidence="4">pfdu301a</plasmid>
    </source>
</reference>
<dbReference type="EMBL" id="CP045273">
    <property type="protein sequence ID" value="QJX80957.1"/>
    <property type="molecule type" value="Genomic_DNA"/>
</dbReference>
<dbReference type="InterPro" id="IPR006037">
    <property type="entry name" value="RCK_C"/>
</dbReference>
<dbReference type="PANTHER" id="PTHR43833:SF7">
    <property type="entry name" value="KTR SYSTEM POTASSIUM UPTAKE PROTEIN C"/>
    <property type="match status" value="1"/>
</dbReference>
<keyword evidence="3" id="KW-0614">Plasmid</keyword>
<dbReference type="AlphaFoldDB" id="A0A6M6E8R9"/>
<evidence type="ECO:0000313" key="3">
    <source>
        <dbReference type="EMBL" id="QJX80957.1"/>
    </source>
</evidence>
<organism evidence="3 4">
    <name type="scientific">Priestia megaterium</name>
    <name type="common">Bacillus megaterium</name>
    <dbReference type="NCBI Taxonomy" id="1404"/>
    <lineage>
        <taxon>Bacteria</taxon>
        <taxon>Bacillati</taxon>
        <taxon>Bacillota</taxon>
        <taxon>Bacilli</taxon>
        <taxon>Bacillales</taxon>
        <taxon>Bacillaceae</taxon>
        <taxon>Priestia</taxon>
    </lineage>
</organism>
<dbReference type="SUPFAM" id="SSF116726">
    <property type="entry name" value="TrkA C-terminal domain-like"/>
    <property type="match status" value="1"/>
</dbReference>
<dbReference type="Pfam" id="PF02254">
    <property type="entry name" value="TrkA_N"/>
    <property type="match status" value="1"/>
</dbReference>
<name>A0A6M6E8R9_PRIMG</name>
<dbReference type="PROSITE" id="PS51201">
    <property type="entry name" value="RCK_N"/>
    <property type="match status" value="1"/>
</dbReference>
<evidence type="ECO:0000313" key="4">
    <source>
        <dbReference type="Proteomes" id="UP000501076"/>
    </source>
</evidence>
<dbReference type="Gene3D" id="3.40.50.720">
    <property type="entry name" value="NAD(P)-binding Rossmann-like Domain"/>
    <property type="match status" value="1"/>
</dbReference>
<dbReference type="SUPFAM" id="SSF51735">
    <property type="entry name" value="NAD(P)-binding Rossmann-fold domains"/>
    <property type="match status" value="1"/>
</dbReference>
<dbReference type="Pfam" id="PF02080">
    <property type="entry name" value="TrkA_C"/>
    <property type="match status" value="1"/>
</dbReference>
<feature type="domain" description="RCK N-terminal" evidence="1">
    <location>
        <begin position="1"/>
        <end position="117"/>
    </location>
</feature>
<evidence type="ECO:0008006" key="5">
    <source>
        <dbReference type="Google" id="ProtNLM"/>
    </source>
</evidence>
<dbReference type="PANTHER" id="PTHR43833">
    <property type="entry name" value="POTASSIUM CHANNEL PROTEIN 2-RELATED-RELATED"/>
    <property type="match status" value="1"/>
</dbReference>
<proteinExistence type="predicted"/>
<dbReference type="GO" id="GO:0006813">
    <property type="term" value="P:potassium ion transport"/>
    <property type="evidence" value="ECO:0007669"/>
    <property type="project" value="InterPro"/>
</dbReference>
<feature type="domain" description="RCK C-terminal" evidence="2">
    <location>
        <begin position="135"/>
        <end position="217"/>
    </location>
</feature>
<sequence length="217" mass="24396">MKQFLVIGAGRFGSGIIKELNANKADIVVCDQDEKSLDEIDQYATHCVIGDLRDNDVLDQLDIDEFDGVFIAIGTDAYSAILITKKVKERNAKKIIAKAITREVGEILISLGADRVIYPEEEAGMKIARQELMTGVVEYFVITQNVSAVEMEVPEQLWGKTLVELDFSKKYSLNVSLILRNGEPLTAHFAETPFERGDYILIVGENIKIEKFKKKFY</sequence>
<dbReference type="Proteomes" id="UP000501076">
    <property type="component" value="Plasmid pFDU301A"/>
</dbReference>
<dbReference type="InterPro" id="IPR036721">
    <property type="entry name" value="RCK_C_sf"/>
</dbReference>
<dbReference type="PROSITE" id="PS51202">
    <property type="entry name" value="RCK_C"/>
    <property type="match status" value="1"/>
</dbReference>
<dbReference type="Gene3D" id="3.30.70.1450">
    <property type="entry name" value="Regulator of K+ conductance, C-terminal domain"/>
    <property type="match status" value="1"/>
</dbReference>